<dbReference type="EnsemblMetazoa" id="CapteT26654">
    <property type="protein sequence ID" value="CapteP26654"/>
    <property type="gene ID" value="CapteG26654"/>
</dbReference>
<dbReference type="OrthoDB" id="370884at2759"/>
<reference evidence="7 9" key="2">
    <citation type="journal article" date="2013" name="Nature">
        <title>Insights into bilaterian evolution from three spiralian genomes.</title>
        <authorList>
            <person name="Simakov O."/>
            <person name="Marletaz F."/>
            <person name="Cho S.J."/>
            <person name="Edsinger-Gonzales E."/>
            <person name="Havlak P."/>
            <person name="Hellsten U."/>
            <person name="Kuo D.H."/>
            <person name="Larsson T."/>
            <person name="Lv J."/>
            <person name="Arendt D."/>
            <person name="Savage R."/>
            <person name="Osoegawa K."/>
            <person name="de Jong P."/>
            <person name="Grimwood J."/>
            <person name="Chapman J.A."/>
            <person name="Shapiro H."/>
            <person name="Aerts A."/>
            <person name="Otillar R.P."/>
            <person name="Terry A.Y."/>
            <person name="Boore J.L."/>
            <person name="Grigoriev I.V."/>
            <person name="Lindberg D.R."/>
            <person name="Seaver E.C."/>
            <person name="Weisblat D.A."/>
            <person name="Putnam N.H."/>
            <person name="Rokhsar D.S."/>
        </authorList>
    </citation>
    <scope>NUCLEOTIDE SEQUENCE</scope>
    <source>
        <strain evidence="7 9">I ESC-2004</strain>
    </source>
</reference>
<dbReference type="PANTHER" id="PTHR22914:SF41">
    <property type="entry name" value="CHITIN SYNTHASE 7"/>
    <property type="match status" value="1"/>
</dbReference>
<dbReference type="InterPro" id="IPR029044">
    <property type="entry name" value="Nucleotide-diphossugar_trans"/>
</dbReference>
<keyword evidence="3" id="KW-0328">Glycosyltransferase</keyword>
<comment type="subcellular location">
    <subcellularLocation>
        <location evidence="1">Membrane</location>
        <topology evidence="1">Multi-pass membrane protein</topology>
    </subcellularLocation>
</comment>
<evidence type="ECO:0000256" key="3">
    <source>
        <dbReference type="ARBA" id="ARBA00022676"/>
    </source>
</evidence>
<keyword evidence="6" id="KW-0472">Membrane</keyword>
<protein>
    <recommendedName>
        <fullName evidence="2">chitin synthase</fullName>
        <ecNumber evidence="2">2.4.1.16</ecNumber>
    </recommendedName>
</protein>
<evidence type="ECO:0000256" key="6">
    <source>
        <dbReference type="ARBA" id="ARBA00023136"/>
    </source>
</evidence>
<dbReference type="AlphaFoldDB" id="R7TN51"/>
<keyword evidence="9" id="KW-1185">Reference proteome</keyword>
<dbReference type="EC" id="2.4.1.16" evidence="2"/>
<dbReference type="Proteomes" id="UP000014760">
    <property type="component" value="Unassembled WGS sequence"/>
</dbReference>
<dbReference type="GO" id="GO:0071944">
    <property type="term" value="C:cell periphery"/>
    <property type="evidence" value="ECO:0007669"/>
    <property type="project" value="TreeGrafter"/>
</dbReference>
<keyword evidence="4" id="KW-0812">Transmembrane</keyword>
<dbReference type="HOGENOM" id="CLU_103606_0_0_1"/>
<evidence type="ECO:0000313" key="8">
    <source>
        <dbReference type="EnsemblMetazoa" id="CapteP26654"/>
    </source>
</evidence>
<keyword evidence="3" id="KW-0808">Transferase</keyword>
<accession>R7TN51</accession>
<dbReference type="SUPFAM" id="SSF53448">
    <property type="entry name" value="Nucleotide-diphospho-sugar transferases"/>
    <property type="match status" value="1"/>
</dbReference>
<dbReference type="STRING" id="283909.R7TN51"/>
<evidence type="ECO:0000256" key="2">
    <source>
        <dbReference type="ARBA" id="ARBA00012543"/>
    </source>
</evidence>
<feature type="non-terminal residue" evidence="7">
    <location>
        <position position="168"/>
    </location>
</feature>
<dbReference type="GO" id="GO:0016020">
    <property type="term" value="C:membrane"/>
    <property type="evidence" value="ECO:0007669"/>
    <property type="project" value="UniProtKB-SubCell"/>
</dbReference>
<organism evidence="7">
    <name type="scientific">Capitella teleta</name>
    <name type="common">Polychaete worm</name>
    <dbReference type="NCBI Taxonomy" id="283909"/>
    <lineage>
        <taxon>Eukaryota</taxon>
        <taxon>Metazoa</taxon>
        <taxon>Spiralia</taxon>
        <taxon>Lophotrochozoa</taxon>
        <taxon>Annelida</taxon>
        <taxon>Polychaeta</taxon>
        <taxon>Sedentaria</taxon>
        <taxon>Scolecida</taxon>
        <taxon>Capitellidae</taxon>
        <taxon>Capitella</taxon>
    </lineage>
</organism>
<evidence type="ECO:0000313" key="9">
    <source>
        <dbReference type="Proteomes" id="UP000014760"/>
    </source>
</evidence>
<dbReference type="EMBL" id="AMQN01002724">
    <property type="status" value="NOT_ANNOTATED_CDS"/>
    <property type="molecule type" value="Genomic_DNA"/>
</dbReference>
<reference evidence="8" key="3">
    <citation type="submission" date="2015-06" db="UniProtKB">
        <authorList>
            <consortium name="EnsemblMetazoa"/>
        </authorList>
    </citation>
    <scope>IDENTIFICATION</scope>
</reference>
<dbReference type="GO" id="GO:0006031">
    <property type="term" value="P:chitin biosynthetic process"/>
    <property type="evidence" value="ECO:0007669"/>
    <property type="project" value="TreeGrafter"/>
</dbReference>
<keyword evidence="5" id="KW-1133">Transmembrane helix</keyword>
<evidence type="ECO:0000256" key="1">
    <source>
        <dbReference type="ARBA" id="ARBA00004141"/>
    </source>
</evidence>
<evidence type="ECO:0000256" key="5">
    <source>
        <dbReference type="ARBA" id="ARBA00022989"/>
    </source>
</evidence>
<dbReference type="PANTHER" id="PTHR22914">
    <property type="entry name" value="CHITIN SYNTHASE"/>
    <property type="match status" value="1"/>
</dbReference>
<evidence type="ECO:0000313" key="7">
    <source>
        <dbReference type="EMBL" id="ELT92981.1"/>
    </source>
</evidence>
<sequence length="168" mass="19366">YITPYGIQLQWVLDFGMPFFIHLKDPNKVKPKKRWSQVMYMAYVLNYRMKKTAKKIAPQTLIDQLPAIDPSIFDTYILATDADMEFSPDSVQSLLDVCRVDRRLGGVCGRTHPVGQKAGPLIWYQMFEYAKDFWMIKSAQNVIGSVMCCPGCFSLYRVSAIREVMAQY</sequence>
<dbReference type="InterPro" id="IPR004835">
    <property type="entry name" value="Chitin_synth"/>
</dbReference>
<reference evidence="9" key="1">
    <citation type="submission" date="2012-12" db="EMBL/GenBank/DDBJ databases">
        <authorList>
            <person name="Hellsten U."/>
            <person name="Grimwood J."/>
            <person name="Chapman J.A."/>
            <person name="Shapiro H."/>
            <person name="Aerts A."/>
            <person name="Otillar R.P."/>
            <person name="Terry A.Y."/>
            <person name="Boore J.L."/>
            <person name="Simakov O."/>
            <person name="Marletaz F."/>
            <person name="Cho S.-J."/>
            <person name="Edsinger-Gonzales E."/>
            <person name="Havlak P."/>
            <person name="Kuo D.-H."/>
            <person name="Larsson T."/>
            <person name="Lv J."/>
            <person name="Arendt D."/>
            <person name="Savage R."/>
            <person name="Osoegawa K."/>
            <person name="de Jong P."/>
            <person name="Lindberg D.R."/>
            <person name="Seaver E.C."/>
            <person name="Weisblat D.A."/>
            <person name="Putnam N.H."/>
            <person name="Grigoriev I.V."/>
            <person name="Rokhsar D.S."/>
        </authorList>
    </citation>
    <scope>NUCLEOTIDE SEQUENCE</scope>
    <source>
        <strain evidence="9">I ESC-2004</strain>
    </source>
</reference>
<dbReference type="GO" id="GO:0004100">
    <property type="term" value="F:chitin synthase activity"/>
    <property type="evidence" value="ECO:0007669"/>
    <property type="project" value="UniProtKB-EC"/>
</dbReference>
<dbReference type="Gene3D" id="3.90.550.10">
    <property type="entry name" value="Spore Coat Polysaccharide Biosynthesis Protein SpsA, Chain A"/>
    <property type="match status" value="1"/>
</dbReference>
<evidence type="ECO:0000256" key="4">
    <source>
        <dbReference type="ARBA" id="ARBA00022692"/>
    </source>
</evidence>
<gene>
    <name evidence="7" type="ORF">CAPTEDRAFT_26654</name>
</gene>
<proteinExistence type="predicted"/>
<dbReference type="Pfam" id="PF03142">
    <property type="entry name" value="Chitin_synth_2"/>
    <property type="match status" value="1"/>
</dbReference>
<dbReference type="EMBL" id="KB309928">
    <property type="protein sequence ID" value="ELT92981.1"/>
    <property type="molecule type" value="Genomic_DNA"/>
</dbReference>
<feature type="non-terminal residue" evidence="7">
    <location>
        <position position="1"/>
    </location>
</feature>
<name>R7TN51_CAPTE</name>